<proteinExistence type="predicted"/>
<feature type="chain" id="PRO_5046791946" description="Streptogrisin C" evidence="2">
    <location>
        <begin position="35"/>
        <end position="420"/>
    </location>
</feature>
<gene>
    <name evidence="3" type="ORF">ACFO60_17210</name>
</gene>
<reference evidence="4" key="1">
    <citation type="journal article" date="2019" name="Int. J. Syst. Evol. Microbiol.">
        <title>The Global Catalogue of Microorganisms (GCM) 10K type strain sequencing project: providing services to taxonomists for standard genome sequencing and annotation.</title>
        <authorList>
            <consortium name="The Broad Institute Genomics Platform"/>
            <consortium name="The Broad Institute Genome Sequencing Center for Infectious Disease"/>
            <person name="Wu L."/>
            <person name="Ma J."/>
        </authorList>
    </citation>
    <scope>NUCLEOTIDE SEQUENCE [LARGE SCALE GENOMIC DNA]</scope>
    <source>
        <strain evidence="4">CGMCC 4.7132</strain>
    </source>
</reference>
<sequence>MNNPPRNRRSPRLRNLVAAVGVVLAAAGMGTAQAASAPDPVKPQATGSVEPTGPVPGGYASWKELLLDQRKMVKAADRITAALADFGDGYAGLMAVPESRELRVYWKGKPSKAFNDLLGLLRRDVAISVLPAQYTARELEGEANRLIRANRDLITSIEPLQDGSGLKATTASVGATRTAISGAAVPVTLEYGVRPKVASRWDDSPPWWGGSVWGTSSPACTTGFAVTYQGATKMLTSAHCASVGSTAKDPTGQVIGSVTHSNSARDVLLIGTNAAGRVFNNPLGNVATEINNPVIGTTSSIVGLFVCTSGGFSGTNCTIKVTAVNVTINVGWLIQGTVRAEQQSFLNAAGGGDSGGPVEVTNASNTNQVYAAGTITATDFSTQVPCTGYRPTGRVCTWRIYYSPWSNATTAFPGIAIITG</sequence>
<evidence type="ECO:0000256" key="1">
    <source>
        <dbReference type="SAM" id="MobiDB-lite"/>
    </source>
</evidence>
<organism evidence="3 4">
    <name type="scientific">Sphaerisporangium dianthi</name>
    <dbReference type="NCBI Taxonomy" id="1436120"/>
    <lineage>
        <taxon>Bacteria</taxon>
        <taxon>Bacillati</taxon>
        <taxon>Actinomycetota</taxon>
        <taxon>Actinomycetes</taxon>
        <taxon>Streptosporangiales</taxon>
        <taxon>Streptosporangiaceae</taxon>
        <taxon>Sphaerisporangium</taxon>
    </lineage>
</organism>
<keyword evidence="4" id="KW-1185">Reference proteome</keyword>
<evidence type="ECO:0008006" key="5">
    <source>
        <dbReference type="Google" id="ProtNLM"/>
    </source>
</evidence>
<accession>A0ABV9CIG9</accession>
<dbReference type="EMBL" id="JBHSFP010000010">
    <property type="protein sequence ID" value="MFC4532515.1"/>
    <property type="molecule type" value="Genomic_DNA"/>
</dbReference>
<keyword evidence="2" id="KW-0732">Signal</keyword>
<dbReference type="RefSeq" id="WP_380841346.1">
    <property type="nucleotide sequence ID" value="NZ_JBHSFP010000010.1"/>
</dbReference>
<feature type="signal peptide" evidence="2">
    <location>
        <begin position="1"/>
        <end position="34"/>
    </location>
</feature>
<evidence type="ECO:0000313" key="3">
    <source>
        <dbReference type="EMBL" id="MFC4532515.1"/>
    </source>
</evidence>
<evidence type="ECO:0000256" key="2">
    <source>
        <dbReference type="SAM" id="SignalP"/>
    </source>
</evidence>
<protein>
    <recommendedName>
        <fullName evidence="5">Streptogrisin C</fullName>
    </recommendedName>
</protein>
<feature type="region of interest" description="Disordered" evidence="1">
    <location>
        <begin position="34"/>
        <end position="55"/>
    </location>
</feature>
<evidence type="ECO:0000313" key="4">
    <source>
        <dbReference type="Proteomes" id="UP001596004"/>
    </source>
</evidence>
<name>A0ABV9CIG9_9ACTN</name>
<dbReference type="Gene3D" id="2.40.10.10">
    <property type="entry name" value="Trypsin-like serine proteases"/>
    <property type="match status" value="2"/>
</dbReference>
<dbReference type="Proteomes" id="UP001596004">
    <property type="component" value="Unassembled WGS sequence"/>
</dbReference>
<comment type="caution">
    <text evidence="3">The sequence shown here is derived from an EMBL/GenBank/DDBJ whole genome shotgun (WGS) entry which is preliminary data.</text>
</comment>
<dbReference type="InterPro" id="IPR009003">
    <property type="entry name" value="Peptidase_S1_PA"/>
</dbReference>
<dbReference type="SUPFAM" id="SSF50494">
    <property type="entry name" value="Trypsin-like serine proteases"/>
    <property type="match status" value="1"/>
</dbReference>
<dbReference type="InterPro" id="IPR043504">
    <property type="entry name" value="Peptidase_S1_PA_chymotrypsin"/>
</dbReference>